<reference evidence="2 3" key="1">
    <citation type="submission" date="2015-09" db="EMBL/GenBank/DDBJ databases">
        <title>Genome of Desulfovibrio dechloracetivorans BerOc1, a mercury methylating strain isolated from highly hydrocarbons and metals contaminated coastal sediments.</title>
        <authorList>
            <person name="Goni Urriza M."/>
            <person name="Gassie C."/>
            <person name="Bouchez O."/>
            <person name="Klopp C."/>
            <person name="Ranchou-Peyruse A."/>
            <person name="Remy G."/>
        </authorList>
    </citation>
    <scope>NUCLEOTIDE SEQUENCE [LARGE SCALE GENOMIC DNA]</scope>
    <source>
        <strain evidence="2 3">BerOc1</strain>
    </source>
</reference>
<evidence type="ECO:0000313" key="2">
    <source>
        <dbReference type="EMBL" id="OIQ51469.1"/>
    </source>
</evidence>
<dbReference type="Proteomes" id="UP000181901">
    <property type="component" value="Unassembled WGS sequence"/>
</dbReference>
<keyword evidence="1" id="KW-1133">Transmembrane helix</keyword>
<protein>
    <submittedName>
        <fullName evidence="2">Uncharacterized protein</fullName>
    </submittedName>
</protein>
<feature type="transmembrane region" description="Helical" evidence="1">
    <location>
        <begin position="179"/>
        <end position="200"/>
    </location>
</feature>
<accession>A0A1J5MY91</accession>
<proteinExistence type="predicted"/>
<name>A0A1J5MY91_9BACT</name>
<feature type="transmembrane region" description="Helical" evidence="1">
    <location>
        <begin position="260"/>
        <end position="283"/>
    </location>
</feature>
<dbReference type="RefSeq" id="WP_071546949.1">
    <property type="nucleotide sequence ID" value="NZ_LKAQ01000004.1"/>
</dbReference>
<feature type="transmembrane region" description="Helical" evidence="1">
    <location>
        <begin position="237"/>
        <end position="254"/>
    </location>
</feature>
<evidence type="ECO:0000313" key="3">
    <source>
        <dbReference type="Proteomes" id="UP000181901"/>
    </source>
</evidence>
<sequence>MIHPMHKIYDLVTFTFDPLHHFWEKDSTQRTVAGFLVVVFVLGLITIEMKRQGWITGHLATMIPTSHFMAINLAFTLVLVLEVVGLIFTLPCSISKSVGKQFEILALILLRDAFKALADFPEPITITGHETELWMLISDGCGAVVIFCLLGVYGLLRRNLDETLRGGTPLFKFVAAKKLVALVMLAIFVGMGIQNGLHVLRGEHPYHFFKNFYTVLIFSDIMLVLIAQRFLPEFRAVFRNSGFALATLLIRLALTAPPFYNVAIGIGSAVFACLLTLVYNTFYSSNSKYVQKRT</sequence>
<keyword evidence="1" id="KW-0472">Membrane</keyword>
<dbReference type="AlphaFoldDB" id="A0A1J5MY91"/>
<keyword evidence="1" id="KW-0812">Transmembrane</keyword>
<dbReference type="OrthoDB" id="820796at2"/>
<comment type="caution">
    <text evidence="2">The sequence shown here is derived from an EMBL/GenBank/DDBJ whole genome shotgun (WGS) entry which is preliminary data.</text>
</comment>
<gene>
    <name evidence="2" type="ORF">BerOc1_03422</name>
</gene>
<feature type="transmembrane region" description="Helical" evidence="1">
    <location>
        <begin position="28"/>
        <end position="47"/>
    </location>
</feature>
<feature type="transmembrane region" description="Helical" evidence="1">
    <location>
        <begin position="68"/>
        <end position="90"/>
    </location>
</feature>
<organism evidence="2 3">
    <name type="scientific">Pseudodesulfovibrio hydrargyri</name>
    <dbReference type="NCBI Taxonomy" id="2125990"/>
    <lineage>
        <taxon>Bacteria</taxon>
        <taxon>Pseudomonadati</taxon>
        <taxon>Thermodesulfobacteriota</taxon>
        <taxon>Desulfovibrionia</taxon>
        <taxon>Desulfovibrionales</taxon>
        <taxon>Desulfovibrionaceae</taxon>
    </lineage>
</organism>
<keyword evidence="3" id="KW-1185">Reference proteome</keyword>
<feature type="transmembrane region" description="Helical" evidence="1">
    <location>
        <begin position="133"/>
        <end position="156"/>
    </location>
</feature>
<dbReference type="EMBL" id="LKAQ01000004">
    <property type="protein sequence ID" value="OIQ51469.1"/>
    <property type="molecule type" value="Genomic_DNA"/>
</dbReference>
<feature type="transmembrane region" description="Helical" evidence="1">
    <location>
        <begin position="212"/>
        <end position="230"/>
    </location>
</feature>
<evidence type="ECO:0000256" key="1">
    <source>
        <dbReference type="SAM" id="Phobius"/>
    </source>
</evidence>